<dbReference type="EMBL" id="FP929059">
    <property type="protein sequence ID" value="CBL34599.1"/>
    <property type="molecule type" value="Genomic_DNA"/>
</dbReference>
<dbReference type="BioCyc" id="ESIR717961:G136L-1376-MONOMER"/>
<dbReference type="PATRIC" id="fig|717961.3.peg.1754"/>
<dbReference type="AlphaFoldDB" id="D4MLG6"/>
<gene>
    <name evidence="1" type="ORF">ES1_16620</name>
</gene>
<name>D4MLG6_9FIRM</name>
<reference evidence="1 2" key="1">
    <citation type="submission" date="2010-03" db="EMBL/GenBank/DDBJ databases">
        <title>The genome sequence of Eubacterium siraeum V10Sc8a.</title>
        <authorList>
            <consortium name="metaHIT consortium -- http://www.metahit.eu/"/>
            <person name="Pajon A."/>
            <person name="Turner K."/>
            <person name="Parkhill J."/>
            <person name="Duncan S."/>
            <person name="Flint H."/>
        </authorList>
    </citation>
    <scope>NUCLEOTIDE SEQUENCE [LARGE SCALE GENOMIC DNA]</scope>
    <source>
        <strain evidence="1 2">V10Sc8a</strain>
    </source>
</reference>
<organism evidence="1 2">
    <name type="scientific">[Eubacterium] siraeum V10Sc8a</name>
    <dbReference type="NCBI Taxonomy" id="717961"/>
    <lineage>
        <taxon>Bacteria</taxon>
        <taxon>Bacillati</taxon>
        <taxon>Bacillota</taxon>
        <taxon>Clostridia</taxon>
        <taxon>Eubacteriales</taxon>
        <taxon>Oscillospiraceae</taxon>
        <taxon>Oscillospiraceae incertae sedis</taxon>
    </lineage>
</organism>
<dbReference type="HOGENOM" id="CLU_1238670_0_0_9"/>
<evidence type="ECO:0000313" key="1">
    <source>
        <dbReference type="EMBL" id="CBL34599.1"/>
    </source>
</evidence>
<sequence length="223" mass="26299">MFKFEQYVNITQENATYTNQQGQKCYQSVHGNAFTRKNKAMEQQTRKTVALYDIMMYITYFLSDWLSPKPNLPTVIKYNISSKCNKRQEAKYEETEIDYEKIKSDYGLEDVKDIVWLKFTTDGYLGVVAVSNDINFQIPTNKNDYDLLENPSREYNKINNHYVYNSSGILVHHIGKKWDKSFVLIIPLPNIPNEYSRHDIEKAIGNYLIEQQVPIIDFYSHLY</sequence>
<evidence type="ECO:0000313" key="2">
    <source>
        <dbReference type="Proteomes" id="UP000007050"/>
    </source>
</evidence>
<accession>D4MLG6</accession>
<protein>
    <submittedName>
        <fullName evidence="1">Uncharacterized protein</fullName>
    </submittedName>
</protein>
<reference evidence="1 2" key="2">
    <citation type="submission" date="2010-03" db="EMBL/GenBank/DDBJ databases">
        <authorList>
            <person name="Pajon A."/>
        </authorList>
    </citation>
    <scope>NUCLEOTIDE SEQUENCE [LARGE SCALE GENOMIC DNA]</scope>
    <source>
        <strain evidence="1 2">V10Sc8a</strain>
    </source>
</reference>
<proteinExistence type="predicted"/>
<dbReference type="Proteomes" id="UP000007050">
    <property type="component" value="Chromosome"/>
</dbReference>
<dbReference type="KEGG" id="esr:ES1_16620"/>